<dbReference type="Gene3D" id="3.30.710.10">
    <property type="entry name" value="Potassium Channel Kv1.1, Chain A"/>
    <property type="match status" value="1"/>
</dbReference>
<sequence>MEVYLRKFSITFSQYRGDHTKNRPSDVNLPSILPTSTVEAGVKRVAAVRDLFQLASKYEVDEVREYCRDKILASIMVSNTINILFEYAYHYLNLKYAIVKYVADYMDELLLTGQDPFGAYSNHAQRQSILDAVLKTTLEA</sequence>
<reference evidence="1" key="1">
    <citation type="journal article" date="2020" name="Fungal Divers.">
        <title>Resolving the Mortierellaceae phylogeny through synthesis of multi-gene phylogenetics and phylogenomics.</title>
        <authorList>
            <person name="Vandepol N."/>
            <person name="Liber J."/>
            <person name="Desiro A."/>
            <person name="Na H."/>
            <person name="Kennedy M."/>
            <person name="Barry K."/>
            <person name="Grigoriev I.V."/>
            <person name="Miller A.N."/>
            <person name="O'Donnell K."/>
            <person name="Stajich J.E."/>
            <person name="Bonito G."/>
        </authorList>
    </citation>
    <scope>NUCLEOTIDE SEQUENCE</scope>
    <source>
        <strain evidence="1">NVP1</strain>
    </source>
</reference>
<accession>A0A9P5SMM1</accession>
<dbReference type="AlphaFoldDB" id="A0A9P5SMM1"/>
<comment type="caution">
    <text evidence="1">The sequence shown here is derived from an EMBL/GenBank/DDBJ whole genome shotgun (WGS) entry which is preliminary data.</text>
</comment>
<organism evidence="1 2">
    <name type="scientific">Podila minutissima</name>
    <dbReference type="NCBI Taxonomy" id="64525"/>
    <lineage>
        <taxon>Eukaryota</taxon>
        <taxon>Fungi</taxon>
        <taxon>Fungi incertae sedis</taxon>
        <taxon>Mucoromycota</taxon>
        <taxon>Mortierellomycotina</taxon>
        <taxon>Mortierellomycetes</taxon>
        <taxon>Mortierellales</taxon>
        <taxon>Mortierellaceae</taxon>
        <taxon>Podila</taxon>
    </lineage>
</organism>
<proteinExistence type="predicted"/>
<dbReference type="EMBL" id="JAAAUY010000178">
    <property type="protein sequence ID" value="KAF9333878.1"/>
    <property type="molecule type" value="Genomic_DNA"/>
</dbReference>
<evidence type="ECO:0000313" key="2">
    <source>
        <dbReference type="Proteomes" id="UP000696485"/>
    </source>
</evidence>
<gene>
    <name evidence="1" type="ORF">BG006_003031</name>
</gene>
<evidence type="ECO:0000313" key="1">
    <source>
        <dbReference type="EMBL" id="KAF9333878.1"/>
    </source>
</evidence>
<evidence type="ECO:0008006" key="3">
    <source>
        <dbReference type="Google" id="ProtNLM"/>
    </source>
</evidence>
<keyword evidence="2" id="KW-1185">Reference proteome</keyword>
<protein>
    <recommendedName>
        <fullName evidence="3">BTB domain-containing protein</fullName>
    </recommendedName>
</protein>
<name>A0A9P5SMM1_9FUNG</name>
<dbReference type="InterPro" id="IPR011333">
    <property type="entry name" value="SKP1/BTB/POZ_sf"/>
</dbReference>
<dbReference type="Proteomes" id="UP000696485">
    <property type="component" value="Unassembled WGS sequence"/>
</dbReference>